<gene>
    <name evidence="1" type="ORF">AVDCRST_MAG58-2580</name>
</gene>
<dbReference type="AlphaFoldDB" id="A0A6J4RBK5"/>
<evidence type="ECO:0000313" key="1">
    <source>
        <dbReference type="EMBL" id="CAA9461081.1"/>
    </source>
</evidence>
<name>A0A6J4RBK5_9ACTN</name>
<organism evidence="1">
    <name type="scientific">uncultured Rubrobacteraceae bacterium</name>
    <dbReference type="NCBI Taxonomy" id="349277"/>
    <lineage>
        <taxon>Bacteria</taxon>
        <taxon>Bacillati</taxon>
        <taxon>Actinomycetota</taxon>
        <taxon>Rubrobacteria</taxon>
        <taxon>Rubrobacterales</taxon>
        <taxon>Rubrobacteraceae</taxon>
        <taxon>environmental samples</taxon>
    </lineage>
</organism>
<sequence length="56" mass="6007">MMDLSCFAPSFRLKQLAWSGYGFGHTTLREPGDLRGTVIGKKGRFRGLGTSTGGDA</sequence>
<dbReference type="EMBL" id="CADCVF010000053">
    <property type="protein sequence ID" value="CAA9461081.1"/>
    <property type="molecule type" value="Genomic_DNA"/>
</dbReference>
<reference evidence="1" key="1">
    <citation type="submission" date="2020-02" db="EMBL/GenBank/DDBJ databases">
        <authorList>
            <person name="Meier V. D."/>
        </authorList>
    </citation>
    <scope>NUCLEOTIDE SEQUENCE</scope>
    <source>
        <strain evidence="1">AVDCRST_MAG58</strain>
    </source>
</reference>
<protein>
    <submittedName>
        <fullName evidence="1">Uncharacterized protein</fullName>
    </submittedName>
</protein>
<accession>A0A6J4RBK5</accession>
<proteinExistence type="predicted"/>